<evidence type="ECO:0000256" key="3">
    <source>
        <dbReference type="ARBA" id="ARBA00023157"/>
    </source>
</evidence>
<evidence type="ECO:0000256" key="4">
    <source>
        <dbReference type="ARBA" id="ARBA00023186"/>
    </source>
</evidence>
<dbReference type="CDD" id="cd00498">
    <property type="entry name" value="Hsp33"/>
    <property type="match status" value="1"/>
</dbReference>
<evidence type="ECO:0000256" key="5">
    <source>
        <dbReference type="ARBA" id="ARBA00023284"/>
    </source>
</evidence>
<comment type="function">
    <text evidence="6">Redox regulated molecular chaperone. Protects both thermally unfolding and oxidatively damaged proteins from irreversible aggregation. Plays an important role in the bacterial defense system toward oxidative stress.</text>
</comment>
<comment type="PTM">
    <text evidence="6">Under oxidizing conditions two disulfide bonds are formed involving the reactive cysteines. Under reducing conditions zinc is bound to the reactive cysteines and the protein is inactive.</text>
</comment>
<comment type="similarity">
    <text evidence="6">Belongs to the HSP33 family.</text>
</comment>
<keyword evidence="5 6" id="KW-0676">Redox-active center</keyword>
<dbReference type="PANTHER" id="PTHR30111:SF1">
    <property type="entry name" value="33 KDA CHAPERONIN"/>
    <property type="match status" value="1"/>
</dbReference>
<dbReference type="NCBIfam" id="NF001033">
    <property type="entry name" value="PRK00114.1"/>
    <property type="match status" value="1"/>
</dbReference>
<gene>
    <name evidence="6 7" type="primary">hslO</name>
    <name evidence="7" type="ORF">BN85413930</name>
</gene>
<dbReference type="HAMAP" id="MF_00117">
    <property type="entry name" value="HslO"/>
    <property type="match status" value="1"/>
</dbReference>
<dbReference type="AlphaFoldDB" id="U4KQQ1"/>
<evidence type="ECO:0000313" key="8">
    <source>
        <dbReference type="Proteomes" id="UP000032740"/>
    </source>
</evidence>
<keyword evidence="3 6" id="KW-1015">Disulfide bond</keyword>
<evidence type="ECO:0000256" key="2">
    <source>
        <dbReference type="ARBA" id="ARBA00022833"/>
    </source>
</evidence>
<evidence type="ECO:0000256" key="1">
    <source>
        <dbReference type="ARBA" id="ARBA00022490"/>
    </source>
</evidence>
<reference evidence="7 8" key="1">
    <citation type="journal article" date="2013" name="J. Mol. Microbiol. Biotechnol.">
        <title>Analysis of the Complete Genomes of Acholeplasma brassicae , A. palmae and A. laidlawii and Their Comparison to the Obligate Parasites from ' Candidatus Phytoplasma'.</title>
        <authorList>
            <person name="Kube M."/>
            <person name="Siewert C."/>
            <person name="Migdoll A.M."/>
            <person name="Duduk B."/>
            <person name="Holz S."/>
            <person name="Rabus R."/>
            <person name="Seemuller E."/>
            <person name="Mitrovic J."/>
            <person name="Muller I."/>
            <person name="Buttner C."/>
            <person name="Reinhardt R."/>
        </authorList>
    </citation>
    <scope>NUCLEOTIDE SEQUENCE [LARGE SCALE GENOMIC DNA]</scope>
    <source>
        <strain evidence="7 8">J233</strain>
    </source>
</reference>
<dbReference type="Pfam" id="PF01430">
    <property type="entry name" value="HSP33"/>
    <property type="match status" value="1"/>
</dbReference>
<dbReference type="EMBL" id="FO681347">
    <property type="protein sequence ID" value="CCV64970.1"/>
    <property type="molecule type" value="Genomic_DNA"/>
</dbReference>
<dbReference type="Proteomes" id="UP000032740">
    <property type="component" value="Chromosome"/>
</dbReference>
<dbReference type="HOGENOM" id="CLU_054493_1_0_14"/>
<dbReference type="GO" id="GO:0051082">
    <property type="term" value="F:unfolded protein binding"/>
    <property type="evidence" value="ECO:0007669"/>
    <property type="project" value="UniProtKB-UniRule"/>
</dbReference>
<protein>
    <recommendedName>
        <fullName evidence="6">33 kDa chaperonin</fullName>
    </recommendedName>
    <alternativeName>
        <fullName evidence="6">Heat shock protein 33 homolog</fullName>
        <shortName evidence="6">HSP33</shortName>
    </alternativeName>
</protein>
<keyword evidence="8" id="KW-1185">Reference proteome</keyword>
<dbReference type="InterPro" id="IPR016154">
    <property type="entry name" value="Heat_shock_Hsp33_C"/>
</dbReference>
<dbReference type="SUPFAM" id="SSF118352">
    <property type="entry name" value="HSP33 redox switch-like"/>
    <property type="match status" value="1"/>
</dbReference>
<dbReference type="PANTHER" id="PTHR30111">
    <property type="entry name" value="33 KDA CHAPERONIN"/>
    <property type="match status" value="1"/>
</dbReference>
<evidence type="ECO:0000313" key="7">
    <source>
        <dbReference type="EMBL" id="CCV64970.1"/>
    </source>
</evidence>
<dbReference type="InterPro" id="IPR016153">
    <property type="entry name" value="Heat_shock_Hsp33_N"/>
</dbReference>
<keyword evidence="7" id="KW-0346">Stress response</keyword>
<feature type="disulfide bond" description="Redox-active" evidence="6">
    <location>
        <begin position="237"/>
        <end position="239"/>
    </location>
</feature>
<keyword evidence="1 6" id="KW-0963">Cytoplasm</keyword>
<keyword evidence="4 6" id="KW-0143">Chaperone</keyword>
<dbReference type="KEGG" id="apal:BN85413930"/>
<dbReference type="PIRSF" id="PIRSF005261">
    <property type="entry name" value="Heat_shock_Hsp33"/>
    <property type="match status" value="1"/>
</dbReference>
<dbReference type="InterPro" id="IPR000397">
    <property type="entry name" value="Heat_shock_Hsp33"/>
</dbReference>
<dbReference type="GO" id="GO:0005737">
    <property type="term" value="C:cytoplasm"/>
    <property type="evidence" value="ECO:0007669"/>
    <property type="project" value="UniProtKB-SubCell"/>
</dbReference>
<comment type="subcellular location">
    <subcellularLocation>
        <location evidence="6">Cytoplasm</location>
    </subcellularLocation>
</comment>
<dbReference type="SUPFAM" id="SSF64397">
    <property type="entry name" value="Hsp33 domain"/>
    <property type="match status" value="1"/>
</dbReference>
<proteinExistence type="inferred from homology"/>
<sequence>MKDYTLIATAYNKEARIYAATSTNLVQEAHEIHKTWPTASAALGRFLTASAMMSLMYKDDEHLTLKIEGEGPLKYLLAEAHNGIVRGDIGNPEVYLKYHSGPKAGKLNVGMAVGAGLLTVTKDLNMRQPFTSSTPLVSGEIGDDFTYYFTTSEQTPSAVGVGVLVNVDNSILVSGGFIVQLLPSASEQTISSLEKALTKISSVTDLMQEGKKPEDLIHILASGTEEILDKREIKYHCPCSKEGFASSLSYLDNKTLEELIHEDHGAEINCHFCGKKYHFSENDLKDIINNK</sequence>
<dbReference type="Gene3D" id="3.90.1280.10">
    <property type="entry name" value="HSP33 redox switch-like"/>
    <property type="match status" value="1"/>
</dbReference>
<organism evidence="7 8">
    <name type="scientific">Alteracholeplasma palmae (strain ATCC 49389 / J233)</name>
    <name type="common">Acholeplasma palmae</name>
    <dbReference type="NCBI Taxonomy" id="1318466"/>
    <lineage>
        <taxon>Bacteria</taxon>
        <taxon>Bacillati</taxon>
        <taxon>Mycoplasmatota</taxon>
        <taxon>Mollicutes</taxon>
        <taxon>Acholeplasmatales</taxon>
        <taxon>Acholeplasmataceae</taxon>
        <taxon>Acholeplasma</taxon>
    </lineage>
</organism>
<dbReference type="GO" id="GO:0042026">
    <property type="term" value="P:protein refolding"/>
    <property type="evidence" value="ECO:0007669"/>
    <property type="project" value="TreeGrafter"/>
</dbReference>
<evidence type="ECO:0000256" key="6">
    <source>
        <dbReference type="HAMAP-Rule" id="MF_00117"/>
    </source>
</evidence>
<name>U4KQQ1_ALTPJ</name>
<dbReference type="STRING" id="1318466.BN85413930"/>
<accession>U4KQQ1</accession>
<dbReference type="GO" id="GO:0044183">
    <property type="term" value="F:protein folding chaperone"/>
    <property type="evidence" value="ECO:0007669"/>
    <property type="project" value="TreeGrafter"/>
</dbReference>
<keyword evidence="2 6" id="KW-0862">Zinc</keyword>
<dbReference type="OrthoDB" id="9776534at2"/>
<feature type="disulfide bond" description="Redox-active" evidence="6">
    <location>
        <begin position="270"/>
        <end position="273"/>
    </location>
</feature>
<dbReference type="RefSeq" id="WP_030003853.1">
    <property type="nucleotide sequence ID" value="NC_022538.1"/>
</dbReference>
<dbReference type="Gene3D" id="3.55.30.10">
    <property type="entry name" value="Hsp33 domain"/>
    <property type="match status" value="1"/>
</dbReference>